<dbReference type="EMBL" id="CP002209">
    <property type="protein sequence ID" value="ADN77428.1"/>
    <property type="molecule type" value="Genomic_DNA"/>
</dbReference>
<dbReference type="Gene3D" id="3.30.70.270">
    <property type="match status" value="1"/>
</dbReference>
<dbReference type="Pfam" id="PF00990">
    <property type="entry name" value="GGDEF"/>
    <property type="match status" value="1"/>
</dbReference>
<dbReference type="PROSITE" id="PS50887">
    <property type="entry name" value="GGDEF"/>
    <property type="match status" value="1"/>
</dbReference>
<feature type="domain" description="EAL" evidence="2">
    <location>
        <begin position="508"/>
        <end position="761"/>
    </location>
</feature>
<dbReference type="InterPro" id="IPR000160">
    <property type="entry name" value="GGDEF_dom"/>
</dbReference>
<protein>
    <submittedName>
        <fullName evidence="4">Diguanylate cyclase/phosphodiesterase</fullName>
    </submittedName>
</protein>
<dbReference type="STRING" id="550540.Fbal_3229"/>
<feature type="domain" description="GGDEF" evidence="3">
    <location>
        <begin position="366"/>
        <end position="499"/>
    </location>
</feature>
<sequence length="775" mass="86040">MSIFRRPNAQTAFLFGGLLLISYLVLLLLVAHEGQTRLRGHQDNEVALRVSNYARDMQYFFDNSQAELASLAEDKALYTFFANRALGMSMAYGLGASLHTLTDLLEECQAFYLKEAEPVFQRIILLDLNGTILADTLPNGPTLATLPLAELYHGGTGTRLWATRVDDQLAIMQLVTVFRNDQPQATLLAEINPEQIRRLLTTQEHSFQASRLELMTPVGPMLAWNSFKEPASADPDNLYERVAVVHTPFEIRGWFESLDNRDLFTSNWFIAAISLLAIPVVMGFFYLLRISNNNLVLQTKVSLSRQQQKSLSQQNRLLHQEVAKRQASEQQLAYQASHDILTGLANRLAGQRALDEAIEQARSDGSQVLLMFIDLDNFKHINDTQGHHMGDQLLVHSGRRLSLALAEGCTVARFGGDEFLLIVPACAGREHATQRARSILRLFDAPFHVEGETFYVSTSIGMTLFPDDGSSAKELIQRADAALYRAKERGRNDFSFYDAEINLEVQRRVQLDARLRVAIEQNTLEVHYQPILDLARSRIIGAEALVRWTDPLLGPVSPAEFIPLAERNGLIHRLAEQVLSTACAQASRWQAIAPVTVAVNVSSAQFHHCEPLQHSIESALARTGLAPQRLVVEVTESLLLGNHKDLHSTLQGLVDMGIGLAIDDFGTGYSALSYLQQFPFSELKIDRSFLKKLDSDSSDRSLLEAILAMAKALSLNVVAEGIESAEQARFLREHGCQCGQGFLYSPAVPAAEFERLLRADMAGLSGWAHGAETPA</sequence>
<dbReference type="Pfam" id="PF00563">
    <property type="entry name" value="EAL"/>
    <property type="match status" value="1"/>
</dbReference>
<dbReference type="AlphaFoldDB" id="E1SVX7"/>
<dbReference type="Gene3D" id="3.20.20.450">
    <property type="entry name" value="EAL domain"/>
    <property type="match status" value="1"/>
</dbReference>
<accession>E1SVX7</accession>
<reference evidence="4 5" key="1">
    <citation type="journal article" date="2010" name="Stand. Genomic Sci.">
        <title>Complete genome sequence of Ferrimonas balearica type strain (PAT).</title>
        <authorList>
            <person name="Nolan M."/>
            <person name="Sikorski J."/>
            <person name="Davenport K."/>
            <person name="Lucas S."/>
            <person name="Glavina Del Rio T."/>
            <person name="Tice H."/>
            <person name="Cheng J."/>
            <person name="Goodwin L."/>
            <person name="Pitluck S."/>
            <person name="Liolios K."/>
            <person name="Ivanova N."/>
            <person name="Mavromatis K."/>
            <person name="Ovchinnikova G."/>
            <person name="Pati A."/>
            <person name="Chen A."/>
            <person name="Palaniappan K."/>
            <person name="Land M."/>
            <person name="Hauser L."/>
            <person name="Chang Y."/>
            <person name="Jeffries C."/>
            <person name="Tapia R."/>
            <person name="Brettin T."/>
            <person name="Detter J."/>
            <person name="Han C."/>
            <person name="Yasawong M."/>
            <person name="Rohde M."/>
            <person name="Tindall B."/>
            <person name="Goker M."/>
            <person name="Woyke T."/>
            <person name="Bristow J."/>
            <person name="Eisen J."/>
            <person name="Markowitz V."/>
            <person name="Hugenholtz P."/>
            <person name="Kyrpides N."/>
            <person name="Klenk H."/>
            <person name="Lapidus A."/>
        </authorList>
    </citation>
    <scope>NUCLEOTIDE SEQUENCE [LARGE SCALE GENOMIC DNA]</scope>
    <source>
        <strain evidence="5">DSM 9799 / CCM 4581 / KCTC 23876 / PAT</strain>
    </source>
</reference>
<keyword evidence="1" id="KW-0812">Transmembrane</keyword>
<dbReference type="Proteomes" id="UP000006683">
    <property type="component" value="Chromosome"/>
</dbReference>
<dbReference type="SUPFAM" id="SSF141868">
    <property type="entry name" value="EAL domain-like"/>
    <property type="match status" value="1"/>
</dbReference>
<dbReference type="KEGG" id="fbl:Fbal_3229"/>
<evidence type="ECO:0000256" key="1">
    <source>
        <dbReference type="SAM" id="Phobius"/>
    </source>
</evidence>
<dbReference type="SUPFAM" id="SSF55073">
    <property type="entry name" value="Nucleotide cyclase"/>
    <property type="match status" value="1"/>
</dbReference>
<dbReference type="CDD" id="cd01948">
    <property type="entry name" value="EAL"/>
    <property type="match status" value="1"/>
</dbReference>
<feature type="transmembrane region" description="Helical" evidence="1">
    <location>
        <begin position="268"/>
        <end position="288"/>
    </location>
</feature>
<keyword evidence="1" id="KW-0472">Membrane</keyword>
<dbReference type="GeneID" id="67183444"/>
<keyword evidence="1" id="KW-1133">Transmembrane helix</keyword>
<proteinExistence type="predicted"/>
<dbReference type="OrthoDB" id="9816034at2"/>
<dbReference type="eggNOG" id="COG5001">
    <property type="taxonomic scope" value="Bacteria"/>
</dbReference>
<dbReference type="SMART" id="SM00267">
    <property type="entry name" value="GGDEF"/>
    <property type="match status" value="1"/>
</dbReference>
<dbReference type="InterPro" id="IPR052155">
    <property type="entry name" value="Biofilm_reg_signaling"/>
</dbReference>
<dbReference type="InterPro" id="IPR001633">
    <property type="entry name" value="EAL_dom"/>
</dbReference>
<dbReference type="PROSITE" id="PS50883">
    <property type="entry name" value="EAL"/>
    <property type="match status" value="1"/>
</dbReference>
<evidence type="ECO:0000259" key="3">
    <source>
        <dbReference type="PROSITE" id="PS50887"/>
    </source>
</evidence>
<evidence type="ECO:0000313" key="5">
    <source>
        <dbReference type="Proteomes" id="UP000006683"/>
    </source>
</evidence>
<feature type="transmembrane region" description="Helical" evidence="1">
    <location>
        <begin position="12"/>
        <end position="31"/>
    </location>
</feature>
<evidence type="ECO:0000259" key="2">
    <source>
        <dbReference type="PROSITE" id="PS50883"/>
    </source>
</evidence>
<dbReference type="InterPro" id="IPR035919">
    <property type="entry name" value="EAL_sf"/>
</dbReference>
<dbReference type="SMART" id="SM00052">
    <property type="entry name" value="EAL"/>
    <property type="match status" value="1"/>
</dbReference>
<keyword evidence="5" id="KW-1185">Reference proteome</keyword>
<dbReference type="HOGENOM" id="CLU_000445_91_4_6"/>
<dbReference type="PANTHER" id="PTHR44757:SF2">
    <property type="entry name" value="BIOFILM ARCHITECTURE MAINTENANCE PROTEIN MBAA"/>
    <property type="match status" value="1"/>
</dbReference>
<dbReference type="CDD" id="cd01949">
    <property type="entry name" value="GGDEF"/>
    <property type="match status" value="1"/>
</dbReference>
<dbReference type="RefSeq" id="WP_013346734.1">
    <property type="nucleotide sequence ID" value="NC_014541.1"/>
</dbReference>
<dbReference type="NCBIfam" id="TIGR00254">
    <property type="entry name" value="GGDEF"/>
    <property type="match status" value="1"/>
</dbReference>
<name>E1SVX7_FERBD</name>
<gene>
    <name evidence="4" type="ordered locus">Fbal_3229</name>
</gene>
<evidence type="ECO:0000313" key="4">
    <source>
        <dbReference type="EMBL" id="ADN77428.1"/>
    </source>
</evidence>
<dbReference type="InterPro" id="IPR043128">
    <property type="entry name" value="Rev_trsase/Diguanyl_cyclase"/>
</dbReference>
<dbReference type="InterPro" id="IPR029787">
    <property type="entry name" value="Nucleotide_cyclase"/>
</dbReference>
<dbReference type="PANTHER" id="PTHR44757">
    <property type="entry name" value="DIGUANYLATE CYCLASE DGCP"/>
    <property type="match status" value="1"/>
</dbReference>
<organism evidence="4 5">
    <name type="scientific">Ferrimonas balearica (strain DSM 9799 / CCM 4581 / KCTC 23876 / PAT)</name>
    <dbReference type="NCBI Taxonomy" id="550540"/>
    <lineage>
        <taxon>Bacteria</taxon>
        <taxon>Pseudomonadati</taxon>
        <taxon>Pseudomonadota</taxon>
        <taxon>Gammaproteobacteria</taxon>
        <taxon>Alteromonadales</taxon>
        <taxon>Ferrimonadaceae</taxon>
        <taxon>Ferrimonas</taxon>
    </lineage>
</organism>